<dbReference type="Proteomes" id="UP000498640">
    <property type="component" value="Chromosome"/>
</dbReference>
<gene>
    <name evidence="1" type="ORF">FQU82_00945</name>
</gene>
<reference evidence="1 2" key="2">
    <citation type="journal article" date="2020" name="Microorganisms">
        <title>Analysis of Complete Genome Sequence of Acinetobacter baumannii Strain ATCC 19606 Reveals Novel Mobile Genetic Elements and Novel Prophage.</title>
        <authorList>
            <person name="Hamidian M."/>
            <person name="Blasco L."/>
            <person name="Tillman L.N."/>
            <person name="To J."/>
            <person name="Tomas M."/>
            <person name="Myers G.S.A."/>
        </authorList>
    </citation>
    <scope>NUCLEOTIDE SEQUENCE [LARGE SCALE GENOMIC DNA]</scope>
    <source>
        <strain evidence="2">ATCC 19606 / DSM 30007 / JCM 6841 / CCUG 19606 / CIP 70.34 / NBRC 109757 / NCIMB 12457 / NCTC 12156 / 81</strain>
    </source>
</reference>
<evidence type="ECO:0000313" key="2">
    <source>
        <dbReference type="Proteomes" id="UP000498640"/>
    </source>
</evidence>
<protein>
    <recommendedName>
        <fullName evidence="3">Lipoprotein</fullName>
    </recommendedName>
</protein>
<accession>A0ABX6CCV6</accession>
<organism evidence="1 2">
    <name type="scientific">Acinetobacter baumannii (strain ATCC 19606 / DSM 30007 / JCM 6841 / CCUG 19606 / CIP 70.34 / NBRC 109757 / NCIMB 12457 / NCTC 12156 / 81)</name>
    <dbReference type="NCBI Taxonomy" id="575584"/>
    <lineage>
        <taxon>Bacteria</taxon>
        <taxon>Pseudomonadati</taxon>
        <taxon>Pseudomonadota</taxon>
        <taxon>Gammaproteobacteria</taxon>
        <taxon>Moraxellales</taxon>
        <taxon>Moraxellaceae</taxon>
        <taxon>Acinetobacter</taxon>
        <taxon>Acinetobacter calcoaceticus/baumannii complex</taxon>
    </lineage>
</organism>
<evidence type="ECO:0000313" key="1">
    <source>
        <dbReference type="EMBL" id="QFQ04379.1"/>
    </source>
</evidence>
<evidence type="ECO:0008006" key="3">
    <source>
        <dbReference type="Google" id="ProtNLM"/>
    </source>
</evidence>
<proteinExistence type="predicted"/>
<name>A0ABX6CCV6_ACIB2</name>
<dbReference type="GeneID" id="92892871"/>
<reference evidence="2" key="1">
    <citation type="submission" date="2019-10" db="EMBL/GenBank/DDBJ databases">
        <title>Acinetobacter baumannii strain ATCC 19606 complete genome sequence.</title>
        <authorList>
            <person name="Tillman L.N."/>
            <person name="Kenyon J."/>
            <person name="To J."/>
            <person name="Hamidian M."/>
        </authorList>
    </citation>
    <scope>NUCLEOTIDE SEQUENCE [LARGE SCALE GENOMIC DNA]</scope>
    <source>
        <strain evidence="2">ATCC 19606 / DSM 30007 / JCM 6841 / CCUG 19606 / CIP 70.34 / NBRC 109757 / NCIMB 12457 / NCTC 12156 / 81</strain>
    </source>
</reference>
<dbReference type="EMBL" id="CP045110">
    <property type="protein sequence ID" value="QFQ04379.1"/>
    <property type="molecule type" value="Genomic_DNA"/>
</dbReference>
<dbReference type="RefSeq" id="WP_001099955.1">
    <property type="nucleotide sequence ID" value="NZ_CP058289.1"/>
</dbReference>
<sequence>MNVDIINSIKLIFISSLILLSSGCSILKREPQLIGSIESKNLLFSFKNKDTVILAYQVNSLEEFEKDGLNYKNILKYQDYEGFKKISIEDYKKKNILDNHAYYLIVTKEGTVLQTFGFCIKDKTVYLQEDKKDDQGFTNKCHNL</sequence>
<keyword evidence="2" id="KW-1185">Reference proteome</keyword>